<evidence type="ECO:0008006" key="3">
    <source>
        <dbReference type="Google" id="ProtNLM"/>
    </source>
</evidence>
<accession>A0A223KSN1</accession>
<dbReference type="Proteomes" id="UP000215224">
    <property type="component" value="Chromosome"/>
</dbReference>
<sequence length="102" mass="11971">MKKIIIAVTVVLVFLVALFGPFNVYHYVSAEEIVKRTSFVFEMIYEGDNWEVTEVEYLGRQTYYVKMQNEDTYIIQINGNKYHLEVDVYSGGQSYGVFLEYL</sequence>
<gene>
    <name evidence="1" type="ORF">BC6307_14250</name>
</gene>
<dbReference type="STRING" id="1314751.GCA_001591425_01616"/>
<evidence type="ECO:0000313" key="1">
    <source>
        <dbReference type="EMBL" id="AST92368.1"/>
    </source>
</evidence>
<dbReference type="AlphaFoldDB" id="A0A223KSN1"/>
<name>A0A223KSN1_9BACI</name>
<evidence type="ECO:0000313" key="2">
    <source>
        <dbReference type="Proteomes" id="UP000215224"/>
    </source>
</evidence>
<protein>
    <recommendedName>
        <fullName evidence="3">DUF3139 domain-containing protein</fullName>
    </recommendedName>
</protein>
<proteinExistence type="predicted"/>
<keyword evidence="2" id="KW-1185">Reference proteome</keyword>
<reference evidence="1 2" key="1">
    <citation type="submission" date="2016-12" db="EMBL/GenBank/DDBJ databases">
        <title>The whole genome sequencing and assembly of Bacillus cohnii DSM 6307T strain.</title>
        <authorList>
            <person name="Lee Y.-J."/>
            <person name="Yi H."/>
            <person name="Bahn Y.-S."/>
            <person name="Kim J.F."/>
            <person name="Lee D.-W."/>
        </authorList>
    </citation>
    <scope>NUCLEOTIDE SEQUENCE [LARGE SCALE GENOMIC DNA]</scope>
    <source>
        <strain evidence="1 2">DSM 6307</strain>
    </source>
</reference>
<dbReference type="RefSeq" id="WP_066414463.1">
    <property type="nucleotide sequence ID" value="NZ_CP018866.1"/>
</dbReference>
<dbReference type="KEGG" id="bcoh:BC6307_14250"/>
<organism evidence="1 2">
    <name type="scientific">Sutcliffiella cohnii</name>
    <dbReference type="NCBI Taxonomy" id="33932"/>
    <lineage>
        <taxon>Bacteria</taxon>
        <taxon>Bacillati</taxon>
        <taxon>Bacillota</taxon>
        <taxon>Bacilli</taxon>
        <taxon>Bacillales</taxon>
        <taxon>Bacillaceae</taxon>
        <taxon>Sutcliffiella</taxon>
    </lineage>
</organism>
<dbReference type="EMBL" id="CP018866">
    <property type="protein sequence ID" value="AST92368.1"/>
    <property type="molecule type" value="Genomic_DNA"/>
</dbReference>